<organism evidence="12 13">
    <name type="scientific">Rotaria magnacalcarata</name>
    <dbReference type="NCBI Taxonomy" id="392030"/>
    <lineage>
        <taxon>Eukaryota</taxon>
        <taxon>Metazoa</taxon>
        <taxon>Spiralia</taxon>
        <taxon>Gnathifera</taxon>
        <taxon>Rotifera</taxon>
        <taxon>Eurotatoria</taxon>
        <taxon>Bdelloidea</taxon>
        <taxon>Philodinida</taxon>
        <taxon>Philodinidae</taxon>
        <taxon>Rotaria</taxon>
    </lineage>
</organism>
<keyword evidence="4 10" id="KW-1133">Transmembrane helix</keyword>
<evidence type="ECO:0000313" key="13">
    <source>
        <dbReference type="Proteomes" id="UP000681720"/>
    </source>
</evidence>
<dbReference type="Pfam" id="PF00001">
    <property type="entry name" value="7tm_1"/>
    <property type="match status" value="1"/>
</dbReference>
<keyword evidence="6 10" id="KW-0472">Membrane</keyword>
<dbReference type="PANTHER" id="PTHR24247:SF228">
    <property type="entry name" value="5-HYDROXYTRYPTAMINE (SEROTONIN) RECEPTOR 2A, ISOFORM B"/>
    <property type="match status" value="1"/>
</dbReference>
<dbReference type="GO" id="GO:0030425">
    <property type="term" value="C:dendrite"/>
    <property type="evidence" value="ECO:0007669"/>
    <property type="project" value="TreeGrafter"/>
</dbReference>
<dbReference type="GO" id="GO:0005886">
    <property type="term" value="C:plasma membrane"/>
    <property type="evidence" value="ECO:0007669"/>
    <property type="project" value="UniProtKB-SubCell"/>
</dbReference>
<evidence type="ECO:0000313" key="12">
    <source>
        <dbReference type="EMBL" id="CAF5217304.1"/>
    </source>
</evidence>
<dbReference type="EMBL" id="CAJOBJ010359898">
    <property type="protein sequence ID" value="CAF5217304.1"/>
    <property type="molecule type" value="Genomic_DNA"/>
</dbReference>
<dbReference type="GO" id="GO:0004993">
    <property type="term" value="F:G protein-coupled serotonin receptor activity"/>
    <property type="evidence" value="ECO:0007669"/>
    <property type="project" value="TreeGrafter"/>
</dbReference>
<protein>
    <recommendedName>
        <fullName evidence="11">G-protein coupled receptors family 1 profile domain-containing protein</fullName>
    </recommendedName>
</protein>
<dbReference type="GO" id="GO:0051378">
    <property type="term" value="F:serotonin binding"/>
    <property type="evidence" value="ECO:0007669"/>
    <property type="project" value="TreeGrafter"/>
</dbReference>
<dbReference type="PROSITE" id="PS00237">
    <property type="entry name" value="G_PROTEIN_RECEP_F1_1"/>
    <property type="match status" value="1"/>
</dbReference>
<evidence type="ECO:0000256" key="8">
    <source>
        <dbReference type="ARBA" id="ARBA00023224"/>
    </source>
</evidence>
<dbReference type="PANTHER" id="PTHR24247">
    <property type="entry name" value="5-HYDROXYTRYPTAMINE RECEPTOR"/>
    <property type="match status" value="1"/>
</dbReference>
<dbReference type="InterPro" id="IPR000276">
    <property type="entry name" value="GPCR_Rhodpsn"/>
</dbReference>
<dbReference type="Gene3D" id="1.20.1070.10">
    <property type="entry name" value="Rhodopsin 7-helix transmembrane proteins"/>
    <property type="match status" value="1"/>
</dbReference>
<dbReference type="GO" id="GO:0030594">
    <property type="term" value="F:neurotransmitter receptor activity"/>
    <property type="evidence" value="ECO:0007669"/>
    <property type="project" value="TreeGrafter"/>
</dbReference>
<evidence type="ECO:0000256" key="5">
    <source>
        <dbReference type="ARBA" id="ARBA00023040"/>
    </source>
</evidence>
<dbReference type="GO" id="GO:0007210">
    <property type="term" value="P:serotonin receptor signaling pathway"/>
    <property type="evidence" value="ECO:0007669"/>
    <property type="project" value="TreeGrafter"/>
</dbReference>
<dbReference type="AlphaFoldDB" id="A0A8S3JKZ3"/>
<evidence type="ECO:0000256" key="6">
    <source>
        <dbReference type="ARBA" id="ARBA00023136"/>
    </source>
</evidence>
<name>A0A8S3JKZ3_9BILA</name>
<accession>A0A8S3JKZ3</accession>
<feature type="transmembrane region" description="Helical" evidence="10">
    <location>
        <begin position="150"/>
        <end position="166"/>
    </location>
</feature>
<reference evidence="12" key="1">
    <citation type="submission" date="2021-02" db="EMBL/GenBank/DDBJ databases">
        <authorList>
            <person name="Nowell W R."/>
        </authorList>
    </citation>
    <scope>NUCLEOTIDE SEQUENCE</scope>
</reference>
<feature type="transmembrane region" description="Helical" evidence="10">
    <location>
        <begin position="108"/>
        <end position="129"/>
    </location>
</feature>
<dbReference type="InterPro" id="IPR017452">
    <property type="entry name" value="GPCR_Rhodpsn_7TM"/>
</dbReference>
<dbReference type="PROSITE" id="PS50262">
    <property type="entry name" value="G_PROTEIN_RECEP_F1_2"/>
    <property type="match status" value="1"/>
</dbReference>
<sequence length="167" mass="18906">MNANVSFDENIDDSGLIISVTQRNSSQVLVVSYNWPALFLVFFSIFGIVGNLLVCLAIGTERRLHNRTNWFLFSLSVADMIVSGVVIPLAIVKEFTGFWMLGPVLCDFWIFLDVCSCTSSIMHIVVISIDRYFAIKDPLNVRSRQEKRQICLLIILIWLIAIFLSSP</sequence>
<proteinExistence type="inferred from homology"/>
<dbReference type="GO" id="GO:0007268">
    <property type="term" value="P:chemical synaptic transmission"/>
    <property type="evidence" value="ECO:0007669"/>
    <property type="project" value="TreeGrafter"/>
</dbReference>
<evidence type="ECO:0000256" key="3">
    <source>
        <dbReference type="ARBA" id="ARBA00022692"/>
    </source>
</evidence>
<keyword evidence="7 9" id="KW-0675">Receptor</keyword>
<evidence type="ECO:0000256" key="1">
    <source>
        <dbReference type="ARBA" id="ARBA00004651"/>
    </source>
</evidence>
<evidence type="ECO:0000256" key="4">
    <source>
        <dbReference type="ARBA" id="ARBA00022989"/>
    </source>
</evidence>
<evidence type="ECO:0000259" key="11">
    <source>
        <dbReference type="PROSITE" id="PS50262"/>
    </source>
</evidence>
<dbReference type="SUPFAM" id="SSF81321">
    <property type="entry name" value="Family A G protein-coupled receptor-like"/>
    <property type="match status" value="1"/>
</dbReference>
<keyword evidence="2" id="KW-1003">Cell membrane</keyword>
<evidence type="ECO:0000256" key="10">
    <source>
        <dbReference type="SAM" id="Phobius"/>
    </source>
</evidence>
<keyword evidence="5 9" id="KW-0297">G-protein coupled receptor</keyword>
<comment type="subcellular location">
    <subcellularLocation>
        <location evidence="1">Cell membrane</location>
        <topology evidence="1">Multi-pass membrane protein</topology>
    </subcellularLocation>
</comment>
<feature type="transmembrane region" description="Helical" evidence="10">
    <location>
        <begin position="70"/>
        <end position="92"/>
    </location>
</feature>
<dbReference type="GO" id="GO:0007187">
    <property type="term" value="P:G protein-coupled receptor signaling pathway, coupled to cyclic nucleotide second messenger"/>
    <property type="evidence" value="ECO:0007669"/>
    <property type="project" value="TreeGrafter"/>
</dbReference>
<evidence type="ECO:0000256" key="9">
    <source>
        <dbReference type="RuleBase" id="RU000688"/>
    </source>
</evidence>
<dbReference type="Proteomes" id="UP000681720">
    <property type="component" value="Unassembled WGS sequence"/>
</dbReference>
<keyword evidence="8 9" id="KW-0807">Transducer</keyword>
<evidence type="ECO:0000256" key="7">
    <source>
        <dbReference type="ARBA" id="ARBA00023170"/>
    </source>
</evidence>
<feature type="domain" description="G-protein coupled receptors family 1 profile" evidence="11">
    <location>
        <begin position="50"/>
        <end position="167"/>
    </location>
</feature>
<dbReference type="GO" id="GO:0045202">
    <property type="term" value="C:synapse"/>
    <property type="evidence" value="ECO:0007669"/>
    <property type="project" value="GOC"/>
</dbReference>
<comment type="similarity">
    <text evidence="9">Belongs to the G-protein coupled receptor 1 family.</text>
</comment>
<feature type="transmembrane region" description="Helical" evidence="10">
    <location>
        <begin position="35"/>
        <end position="58"/>
    </location>
</feature>
<dbReference type="PRINTS" id="PR00237">
    <property type="entry name" value="GPCRRHODOPSN"/>
</dbReference>
<keyword evidence="3 9" id="KW-0812">Transmembrane</keyword>
<evidence type="ECO:0000256" key="2">
    <source>
        <dbReference type="ARBA" id="ARBA00022475"/>
    </source>
</evidence>
<feature type="non-terminal residue" evidence="12">
    <location>
        <position position="167"/>
    </location>
</feature>
<gene>
    <name evidence="12" type="ORF">GIL414_LOCUS82358</name>
</gene>
<comment type="caution">
    <text evidence="12">The sequence shown here is derived from an EMBL/GenBank/DDBJ whole genome shotgun (WGS) entry which is preliminary data.</text>
</comment>